<gene>
    <name evidence="3" type="ORF">I302_108357</name>
</gene>
<evidence type="ECO:0000313" key="3">
    <source>
        <dbReference type="EMBL" id="WVW86315.1"/>
    </source>
</evidence>
<reference evidence="3" key="2">
    <citation type="submission" date="2024-02" db="EMBL/GenBank/DDBJ databases">
        <title>Comparative genomics of Cryptococcus and Kwoniella reveals pathogenesis evolution and contrasting modes of karyotype evolution via chromosome fusion or intercentromeric recombination.</title>
        <authorList>
            <person name="Coelho M.A."/>
            <person name="David-Palma M."/>
            <person name="Shea T."/>
            <person name="Bowers K."/>
            <person name="McGinley-Smith S."/>
            <person name="Mohammad A.W."/>
            <person name="Gnirke A."/>
            <person name="Yurkov A.M."/>
            <person name="Nowrousian M."/>
            <person name="Sun S."/>
            <person name="Cuomo C.A."/>
            <person name="Heitman J."/>
        </authorList>
    </citation>
    <scope>NUCLEOTIDE SEQUENCE</scope>
    <source>
        <strain evidence="3">CBS 10118</strain>
    </source>
</reference>
<evidence type="ECO:0000256" key="2">
    <source>
        <dbReference type="ARBA" id="ARBA00023242"/>
    </source>
</evidence>
<dbReference type="Pfam" id="PF09739">
    <property type="entry name" value="MCM_bind"/>
    <property type="match status" value="1"/>
</dbReference>
<dbReference type="AlphaFoldDB" id="A0AAJ8KEZ1"/>
<protein>
    <submittedName>
        <fullName evidence="3">Uncharacterized protein</fullName>
    </submittedName>
</protein>
<dbReference type="PANTHER" id="PTHR13489">
    <property type="entry name" value="MINI-CHROMOSOME MAINTENANCE COMPLEX-BINDING PROTEIN"/>
    <property type="match status" value="1"/>
</dbReference>
<dbReference type="RefSeq" id="XP_065726726.1">
    <property type="nucleotide sequence ID" value="XM_065870654.1"/>
</dbReference>
<sequence length="435" mass="47590">MSTIEEIIRTAHREHDHPNEGESSQIDGFVELINRQLGDVKQILGILWRCIYRVMGFQKATSTGASSRSVGSGGVSIVGKGRECRGRGVLLAHFGTCEISIAGVQGGLHRGFGQNAAFKPASTHHFLGILSSSPLPSNEPENAEMVPTIHVLRRVEEAEAEPVEDVREELVNYLATAFTPPDRVAGEYLLLLLLSSPTSRPTSMTPLGTLSVNFKRKDELATARFGEVVGAVTPRVVPIPLSVSLLHSHPFFPSSTDSSSLDAGLLQLSEGTVLVVEEDAMGSGGQLNEKAVKNLKALAECMTEQRLRYEYPYMEGLKMDCATRVVVLSQGKSLLPGTGEVDLTRQDLSALRNYLGRLSSLEHAMKLEIPDDTAELIQDAFIQGRKENAESAEETLKRRMKVARLMALSYPEAKLTKEVWDKVVKMDEEAVARKL</sequence>
<comment type="subcellular location">
    <subcellularLocation>
        <location evidence="1">Nucleus</location>
    </subcellularLocation>
</comment>
<reference evidence="3" key="1">
    <citation type="submission" date="2013-07" db="EMBL/GenBank/DDBJ databases">
        <authorList>
            <consortium name="The Broad Institute Genome Sequencing Platform"/>
            <person name="Cuomo C."/>
            <person name="Litvintseva A."/>
            <person name="Chen Y."/>
            <person name="Heitman J."/>
            <person name="Sun S."/>
            <person name="Springer D."/>
            <person name="Dromer F."/>
            <person name="Young S.K."/>
            <person name="Zeng Q."/>
            <person name="Gargeya S."/>
            <person name="Fitzgerald M."/>
            <person name="Abouelleil A."/>
            <person name="Alvarado L."/>
            <person name="Berlin A.M."/>
            <person name="Chapman S.B."/>
            <person name="Dewar J."/>
            <person name="Goldberg J."/>
            <person name="Griggs A."/>
            <person name="Gujja S."/>
            <person name="Hansen M."/>
            <person name="Howarth C."/>
            <person name="Imamovic A."/>
            <person name="Larimer J."/>
            <person name="McCowan C."/>
            <person name="Murphy C."/>
            <person name="Pearson M."/>
            <person name="Priest M."/>
            <person name="Roberts A."/>
            <person name="Saif S."/>
            <person name="Shea T."/>
            <person name="Sykes S."/>
            <person name="Wortman J."/>
            <person name="Nusbaum C."/>
            <person name="Birren B."/>
        </authorList>
    </citation>
    <scope>NUCLEOTIDE SEQUENCE</scope>
    <source>
        <strain evidence="3">CBS 10118</strain>
    </source>
</reference>
<proteinExistence type="predicted"/>
<evidence type="ECO:0000313" key="4">
    <source>
        <dbReference type="Proteomes" id="UP000092730"/>
    </source>
</evidence>
<keyword evidence="2" id="KW-0539">Nucleus</keyword>
<dbReference type="EMBL" id="CP144547">
    <property type="protein sequence ID" value="WVW86315.1"/>
    <property type="molecule type" value="Genomic_DNA"/>
</dbReference>
<name>A0AAJ8KEZ1_9TREE</name>
<accession>A0AAJ8KEZ1</accession>
<dbReference type="GO" id="GO:0006261">
    <property type="term" value="P:DNA-templated DNA replication"/>
    <property type="evidence" value="ECO:0007669"/>
    <property type="project" value="TreeGrafter"/>
</dbReference>
<dbReference type="InterPro" id="IPR019140">
    <property type="entry name" value="MCM_complex-bd"/>
</dbReference>
<dbReference type="GO" id="GO:0005634">
    <property type="term" value="C:nucleus"/>
    <property type="evidence" value="ECO:0007669"/>
    <property type="project" value="UniProtKB-SubCell"/>
</dbReference>
<organism evidence="3 4">
    <name type="scientific">Kwoniella bestiolae CBS 10118</name>
    <dbReference type="NCBI Taxonomy" id="1296100"/>
    <lineage>
        <taxon>Eukaryota</taxon>
        <taxon>Fungi</taxon>
        <taxon>Dikarya</taxon>
        <taxon>Basidiomycota</taxon>
        <taxon>Agaricomycotina</taxon>
        <taxon>Tremellomycetes</taxon>
        <taxon>Tremellales</taxon>
        <taxon>Cryptococcaceae</taxon>
        <taxon>Kwoniella</taxon>
    </lineage>
</organism>
<dbReference type="GeneID" id="30211669"/>
<dbReference type="Proteomes" id="UP000092730">
    <property type="component" value="Chromosome 7"/>
</dbReference>
<dbReference type="PANTHER" id="PTHR13489:SF0">
    <property type="entry name" value="MINI-CHROMOSOME MAINTENANCE COMPLEX-BINDING PROTEIN"/>
    <property type="match status" value="1"/>
</dbReference>
<dbReference type="GO" id="GO:0003682">
    <property type="term" value="F:chromatin binding"/>
    <property type="evidence" value="ECO:0007669"/>
    <property type="project" value="TreeGrafter"/>
</dbReference>
<keyword evidence="4" id="KW-1185">Reference proteome</keyword>
<dbReference type="KEGG" id="kbi:30211669"/>
<evidence type="ECO:0000256" key="1">
    <source>
        <dbReference type="ARBA" id="ARBA00004123"/>
    </source>
</evidence>